<sequence>MVQPRSNKTKVFAIIIAIIGVIILVSSIISTISMSKYYLDSFYQSVFTYLLGVISGQVGWGIHFGIALIVICLLLLKPREIGADSLESENTVVSKGKLKDLSVLEWFGILILLAIPLVNIIMLLVWAFGADNLKKNFARANLLYVLIIAVIAIVVVIFTYQMYAY</sequence>
<dbReference type="AlphaFoldDB" id="A0A942YG18"/>
<name>A0A942YG18_9BACI</name>
<reference evidence="2 3" key="1">
    <citation type="submission" date="2021-05" db="EMBL/GenBank/DDBJ databases">
        <title>Novel Bacillus species.</title>
        <authorList>
            <person name="Liu G."/>
        </authorList>
    </citation>
    <scope>NUCLEOTIDE SEQUENCE [LARGE SCALE GENOMIC DNA]</scope>
    <source>
        <strain evidence="3">FJAT-49780</strain>
    </source>
</reference>
<keyword evidence="3" id="KW-1185">Reference proteome</keyword>
<evidence type="ECO:0000313" key="3">
    <source>
        <dbReference type="Proteomes" id="UP000681414"/>
    </source>
</evidence>
<comment type="caution">
    <text evidence="2">The sequence shown here is derived from an EMBL/GenBank/DDBJ whole genome shotgun (WGS) entry which is preliminary data.</text>
</comment>
<gene>
    <name evidence="2" type="ORF">KHA97_11320</name>
</gene>
<proteinExistence type="predicted"/>
<evidence type="ECO:0000313" key="2">
    <source>
        <dbReference type="EMBL" id="MBS4195648.1"/>
    </source>
</evidence>
<dbReference type="Proteomes" id="UP000681414">
    <property type="component" value="Unassembled WGS sequence"/>
</dbReference>
<accession>A0A942YG18</accession>
<dbReference type="RefSeq" id="WP_213124850.1">
    <property type="nucleotide sequence ID" value="NZ_JAGYPG010000002.1"/>
</dbReference>
<organism evidence="2 3">
    <name type="scientific">Lederbergia citri</name>
    <dbReference type="NCBI Taxonomy" id="2833580"/>
    <lineage>
        <taxon>Bacteria</taxon>
        <taxon>Bacillati</taxon>
        <taxon>Bacillota</taxon>
        <taxon>Bacilli</taxon>
        <taxon>Bacillales</taxon>
        <taxon>Bacillaceae</taxon>
        <taxon>Lederbergia</taxon>
    </lineage>
</organism>
<evidence type="ECO:0000256" key="1">
    <source>
        <dbReference type="SAM" id="Phobius"/>
    </source>
</evidence>
<feature type="transmembrane region" description="Helical" evidence="1">
    <location>
        <begin position="142"/>
        <end position="163"/>
    </location>
</feature>
<keyword evidence="1" id="KW-0812">Transmembrane</keyword>
<feature type="transmembrane region" description="Helical" evidence="1">
    <location>
        <begin position="12"/>
        <end position="34"/>
    </location>
</feature>
<feature type="transmembrane region" description="Helical" evidence="1">
    <location>
        <begin position="46"/>
        <end position="76"/>
    </location>
</feature>
<keyword evidence="1" id="KW-1133">Transmembrane helix</keyword>
<keyword evidence="1" id="KW-0472">Membrane</keyword>
<protein>
    <submittedName>
        <fullName evidence="2">Uncharacterized protein</fullName>
    </submittedName>
</protein>
<dbReference type="EMBL" id="JAGYPG010000002">
    <property type="protein sequence ID" value="MBS4195648.1"/>
    <property type="molecule type" value="Genomic_DNA"/>
</dbReference>
<feature type="transmembrane region" description="Helical" evidence="1">
    <location>
        <begin position="106"/>
        <end position="130"/>
    </location>
</feature>